<organism evidence="9 10">
    <name type="scientific">Metabacillus herbersteinensis</name>
    <dbReference type="NCBI Taxonomy" id="283816"/>
    <lineage>
        <taxon>Bacteria</taxon>
        <taxon>Bacillati</taxon>
        <taxon>Bacillota</taxon>
        <taxon>Bacilli</taxon>
        <taxon>Bacillales</taxon>
        <taxon>Bacillaceae</taxon>
        <taxon>Metabacillus</taxon>
    </lineage>
</organism>
<proteinExistence type="inferred from homology"/>
<feature type="transmembrane region" description="Helical" evidence="7">
    <location>
        <begin position="150"/>
        <end position="168"/>
    </location>
</feature>
<dbReference type="InterPro" id="IPR022764">
    <property type="entry name" value="Peptidase_S54_rhomboid_dom"/>
</dbReference>
<dbReference type="PANTHER" id="PTHR43731">
    <property type="entry name" value="RHOMBOID PROTEASE"/>
    <property type="match status" value="1"/>
</dbReference>
<dbReference type="EC" id="3.4.21.-" evidence="9"/>
<dbReference type="SUPFAM" id="SSF144091">
    <property type="entry name" value="Rhomboid-like"/>
    <property type="match status" value="1"/>
</dbReference>
<evidence type="ECO:0000256" key="6">
    <source>
        <dbReference type="ARBA" id="ARBA00023136"/>
    </source>
</evidence>
<dbReference type="Gene3D" id="1.20.1540.10">
    <property type="entry name" value="Rhomboid-like"/>
    <property type="match status" value="1"/>
</dbReference>
<keyword evidence="4 9" id="KW-0378">Hydrolase</keyword>
<evidence type="ECO:0000259" key="8">
    <source>
        <dbReference type="Pfam" id="PF01694"/>
    </source>
</evidence>
<keyword evidence="10" id="KW-1185">Reference proteome</keyword>
<dbReference type="EMBL" id="JBHLVO010000035">
    <property type="protein sequence ID" value="MFC0274432.1"/>
    <property type="molecule type" value="Genomic_DNA"/>
</dbReference>
<evidence type="ECO:0000313" key="10">
    <source>
        <dbReference type="Proteomes" id="UP001589854"/>
    </source>
</evidence>
<dbReference type="Proteomes" id="UP001589854">
    <property type="component" value="Unassembled WGS sequence"/>
</dbReference>
<feature type="transmembrane region" description="Helical" evidence="7">
    <location>
        <begin position="97"/>
        <end position="115"/>
    </location>
</feature>
<evidence type="ECO:0000256" key="7">
    <source>
        <dbReference type="SAM" id="Phobius"/>
    </source>
</evidence>
<comment type="caution">
    <text evidence="9">The sequence shown here is derived from an EMBL/GenBank/DDBJ whole genome shotgun (WGS) entry which is preliminary data.</text>
</comment>
<protein>
    <submittedName>
        <fullName evidence="9">Rhomboid family intramembrane serine protease</fullName>
        <ecNumber evidence="9">3.4.21.-</ecNumber>
    </submittedName>
</protein>
<dbReference type="InterPro" id="IPR050925">
    <property type="entry name" value="Rhomboid_protease_S54"/>
</dbReference>
<feature type="transmembrane region" description="Helical" evidence="7">
    <location>
        <begin position="221"/>
        <end position="239"/>
    </location>
</feature>
<dbReference type="GO" id="GO:0008233">
    <property type="term" value="F:peptidase activity"/>
    <property type="evidence" value="ECO:0007669"/>
    <property type="project" value="UniProtKB-KW"/>
</dbReference>
<feature type="transmembrane region" description="Helical" evidence="7">
    <location>
        <begin position="65"/>
        <end position="85"/>
    </location>
</feature>
<keyword evidence="5 7" id="KW-1133">Transmembrane helix</keyword>
<evidence type="ECO:0000256" key="5">
    <source>
        <dbReference type="ARBA" id="ARBA00022989"/>
    </source>
</evidence>
<dbReference type="GO" id="GO:0006508">
    <property type="term" value="P:proteolysis"/>
    <property type="evidence" value="ECO:0007669"/>
    <property type="project" value="UniProtKB-KW"/>
</dbReference>
<feature type="domain" description="Peptidase S54 rhomboid" evidence="8">
    <location>
        <begin position="56"/>
        <end position="192"/>
    </location>
</feature>
<reference evidence="9 10" key="1">
    <citation type="submission" date="2024-09" db="EMBL/GenBank/DDBJ databases">
        <authorList>
            <person name="Sun Q."/>
            <person name="Mori K."/>
        </authorList>
    </citation>
    <scope>NUCLEOTIDE SEQUENCE [LARGE SCALE GENOMIC DNA]</scope>
    <source>
        <strain evidence="9 10">CCM 7228</strain>
    </source>
</reference>
<evidence type="ECO:0000256" key="3">
    <source>
        <dbReference type="ARBA" id="ARBA00022692"/>
    </source>
</evidence>
<dbReference type="InterPro" id="IPR035952">
    <property type="entry name" value="Rhomboid-like_sf"/>
</dbReference>
<dbReference type="PANTHER" id="PTHR43731:SF14">
    <property type="entry name" value="PRESENILIN-ASSOCIATED RHOMBOID-LIKE PROTEIN, MITOCHONDRIAL"/>
    <property type="match status" value="1"/>
</dbReference>
<feature type="transmembrane region" description="Helical" evidence="7">
    <location>
        <begin position="12"/>
        <end position="32"/>
    </location>
</feature>
<dbReference type="RefSeq" id="WP_378938674.1">
    <property type="nucleotide sequence ID" value="NZ_JBHLVO010000035.1"/>
</dbReference>
<feature type="transmembrane region" description="Helical" evidence="7">
    <location>
        <begin position="121"/>
        <end position="138"/>
    </location>
</feature>
<keyword evidence="9" id="KW-0645">Protease</keyword>
<evidence type="ECO:0000313" key="9">
    <source>
        <dbReference type="EMBL" id="MFC0274432.1"/>
    </source>
</evidence>
<dbReference type="Pfam" id="PF01694">
    <property type="entry name" value="Rhomboid"/>
    <property type="match status" value="1"/>
</dbReference>
<feature type="transmembrane region" description="Helical" evidence="7">
    <location>
        <begin position="174"/>
        <end position="192"/>
    </location>
</feature>
<sequence length="240" mass="27106">MFTRSESLRTFIQLYPVVSFIVAIQVVFWLLFSIPLSPLVLLFNLMDGYNAAIADGEYWRLLTPIILHAGLGHVFFNTISLILFAPALEKILKKSKFIIVYLGTGIFANIATYLFEPLQYSHVGASGAIFGLFGVYLYMVLFRKEYIDQANSQVVISILVIGVIMTFLNSNINIIAHLFGLIGGFLIAPLVLGKKERFMHQTFYNTQSRTRAVKQWKPKHLLWVILGFLIIVGALSQLAR</sequence>
<evidence type="ECO:0000256" key="1">
    <source>
        <dbReference type="ARBA" id="ARBA00004141"/>
    </source>
</evidence>
<evidence type="ECO:0000256" key="4">
    <source>
        <dbReference type="ARBA" id="ARBA00022801"/>
    </source>
</evidence>
<keyword evidence="3 7" id="KW-0812">Transmembrane</keyword>
<gene>
    <name evidence="9" type="ORF">ACFFIX_24100</name>
</gene>
<comment type="similarity">
    <text evidence="2">Belongs to the peptidase S54 family.</text>
</comment>
<evidence type="ECO:0000256" key="2">
    <source>
        <dbReference type="ARBA" id="ARBA00009045"/>
    </source>
</evidence>
<name>A0ABV6GL65_9BACI</name>
<accession>A0ABV6GL65</accession>
<keyword evidence="6 7" id="KW-0472">Membrane</keyword>
<comment type="subcellular location">
    <subcellularLocation>
        <location evidence="1">Membrane</location>
        <topology evidence="1">Multi-pass membrane protein</topology>
    </subcellularLocation>
</comment>